<dbReference type="InterPro" id="IPR036162">
    <property type="entry name" value="Resolvase-like_N_sf"/>
</dbReference>
<dbReference type="InterPro" id="IPR038109">
    <property type="entry name" value="DNA_bind_recomb_sf"/>
</dbReference>
<dbReference type="CDD" id="cd00338">
    <property type="entry name" value="Ser_Recombinase"/>
    <property type="match status" value="1"/>
</dbReference>
<organism evidence="3 4">
    <name type="scientific">Candidatus Roizmanbacteria bacterium CG10_big_fil_rev_8_21_14_0_10_45_7</name>
    <dbReference type="NCBI Taxonomy" id="1974854"/>
    <lineage>
        <taxon>Bacteria</taxon>
        <taxon>Candidatus Roizmaniibacteriota</taxon>
    </lineage>
</organism>
<dbReference type="Pfam" id="PF00239">
    <property type="entry name" value="Resolvase"/>
    <property type="match status" value="1"/>
</dbReference>
<evidence type="ECO:0000313" key="4">
    <source>
        <dbReference type="Proteomes" id="UP000231569"/>
    </source>
</evidence>
<evidence type="ECO:0000259" key="2">
    <source>
        <dbReference type="PROSITE" id="PS51737"/>
    </source>
</evidence>
<accession>A0A2M8KV44</accession>
<evidence type="ECO:0008006" key="5">
    <source>
        <dbReference type="Google" id="ProtNLM"/>
    </source>
</evidence>
<feature type="domain" description="Resolvase/invertase-type recombinase catalytic" evidence="1">
    <location>
        <begin position="4"/>
        <end position="150"/>
    </location>
</feature>
<dbReference type="Pfam" id="PF07508">
    <property type="entry name" value="Recombinase"/>
    <property type="match status" value="1"/>
</dbReference>
<dbReference type="PANTHER" id="PTHR30461:SF23">
    <property type="entry name" value="DNA RECOMBINASE-RELATED"/>
    <property type="match status" value="1"/>
</dbReference>
<dbReference type="GO" id="GO:0003677">
    <property type="term" value="F:DNA binding"/>
    <property type="evidence" value="ECO:0007669"/>
    <property type="project" value="InterPro"/>
</dbReference>
<feature type="non-terminal residue" evidence="3">
    <location>
        <position position="305"/>
    </location>
</feature>
<evidence type="ECO:0000313" key="3">
    <source>
        <dbReference type="EMBL" id="PJE63807.1"/>
    </source>
</evidence>
<feature type="domain" description="Recombinase" evidence="2">
    <location>
        <begin position="157"/>
        <end position="264"/>
    </location>
</feature>
<dbReference type="InterPro" id="IPR050639">
    <property type="entry name" value="SSR_resolvase"/>
</dbReference>
<dbReference type="GO" id="GO:0000150">
    <property type="term" value="F:DNA strand exchange activity"/>
    <property type="evidence" value="ECO:0007669"/>
    <property type="project" value="InterPro"/>
</dbReference>
<gene>
    <name evidence="3" type="ORF">COU89_01255</name>
</gene>
<dbReference type="Gene3D" id="3.90.1750.20">
    <property type="entry name" value="Putative Large Serine Recombinase, Chain B, Domain 2"/>
    <property type="match status" value="1"/>
</dbReference>
<dbReference type="Proteomes" id="UP000231569">
    <property type="component" value="Unassembled WGS sequence"/>
</dbReference>
<dbReference type="PANTHER" id="PTHR30461">
    <property type="entry name" value="DNA-INVERTASE FROM LAMBDOID PROPHAGE"/>
    <property type="match status" value="1"/>
</dbReference>
<dbReference type="PROSITE" id="PS51736">
    <property type="entry name" value="RECOMBINASES_3"/>
    <property type="match status" value="1"/>
</dbReference>
<dbReference type="SMART" id="SM00857">
    <property type="entry name" value="Resolvase"/>
    <property type="match status" value="1"/>
</dbReference>
<reference evidence="4" key="1">
    <citation type="submission" date="2017-09" db="EMBL/GenBank/DDBJ databases">
        <title>Depth-based differentiation of microbial function through sediment-hosted aquifers and enrichment of novel symbionts in the deep terrestrial subsurface.</title>
        <authorList>
            <person name="Probst A.J."/>
            <person name="Ladd B."/>
            <person name="Jarett J.K."/>
            <person name="Geller-Mcgrath D.E."/>
            <person name="Sieber C.M.K."/>
            <person name="Emerson J.B."/>
            <person name="Anantharaman K."/>
            <person name="Thomas B.C."/>
            <person name="Malmstrom R."/>
            <person name="Stieglmeier M."/>
            <person name="Klingl A."/>
            <person name="Woyke T."/>
            <person name="Ryan C.M."/>
            <person name="Banfield J.F."/>
        </authorList>
    </citation>
    <scope>NUCLEOTIDE SEQUENCE [LARGE SCALE GENOMIC DNA]</scope>
</reference>
<dbReference type="InterPro" id="IPR011109">
    <property type="entry name" value="DNA_bind_recombinase_dom"/>
</dbReference>
<dbReference type="PROSITE" id="PS51737">
    <property type="entry name" value="RECOMBINASE_DNA_BIND"/>
    <property type="match status" value="1"/>
</dbReference>
<sequence>MSNRYVIYCRKSTDEKDKQVLSIESQLAELREFAHRERLEVVGEYTEAKTAKSPGRPVFKQVIGLIESGSANAILSWAPDRLARNSIDGGYLIYLLDTGKLGDLKFPSFWFENTPQGKFMLNIAFGQSKYYVDNLSENVKRGNRQKLRNGIWPNRAPYGYKNDRETRGIVVAPEKARIVKGVFATFATESVSYTRLASMLLPAGIAKKNGKPVSVDRIKHMLANPFYIGILKYNGELYEGKHTTFIPKSLFNHVQTKLDKLNRPQYGKHSFAFSGLMRCKECGATITAENHTKHYKWNDRHVSYT</sequence>
<dbReference type="Gene3D" id="3.40.50.1390">
    <property type="entry name" value="Resolvase, N-terminal catalytic domain"/>
    <property type="match status" value="1"/>
</dbReference>
<protein>
    <recommendedName>
        <fullName evidence="5">Recombinase family protein</fullName>
    </recommendedName>
</protein>
<proteinExistence type="predicted"/>
<dbReference type="AlphaFoldDB" id="A0A2M8KV44"/>
<dbReference type="SUPFAM" id="SSF53041">
    <property type="entry name" value="Resolvase-like"/>
    <property type="match status" value="1"/>
</dbReference>
<comment type="caution">
    <text evidence="3">The sequence shown here is derived from an EMBL/GenBank/DDBJ whole genome shotgun (WGS) entry which is preliminary data.</text>
</comment>
<dbReference type="EMBL" id="PFEE01000027">
    <property type="protein sequence ID" value="PJE63807.1"/>
    <property type="molecule type" value="Genomic_DNA"/>
</dbReference>
<evidence type="ECO:0000259" key="1">
    <source>
        <dbReference type="PROSITE" id="PS51736"/>
    </source>
</evidence>
<name>A0A2M8KV44_9BACT</name>
<dbReference type="InterPro" id="IPR006119">
    <property type="entry name" value="Resolv_N"/>
</dbReference>